<dbReference type="SUPFAM" id="SSF52058">
    <property type="entry name" value="L domain-like"/>
    <property type="match status" value="2"/>
</dbReference>
<feature type="domain" description="Leucine-rich repeat-containing N-terminal plant-type" evidence="13">
    <location>
        <begin position="24"/>
        <end position="66"/>
    </location>
</feature>
<comment type="subcellular location">
    <subcellularLocation>
        <location evidence="1">Cell membrane</location>
        <topology evidence="1">Single-pass type I membrane protein</topology>
    </subcellularLocation>
</comment>
<dbReference type="InterPro" id="IPR051502">
    <property type="entry name" value="RLP_Defense_Trigger"/>
</dbReference>
<comment type="similarity">
    <text evidence="2">Belongs to the RLP family.</text>
</comment>
<dbReference type="Pfam" id="PF00560">
    <property type="entry name" value="LRR_1"/>
    <property type="match status" value="6"/>
</dbReference>
<evidence type="ECO:0000256" key="2">
    <source>
        <dbReference type="ARBA" id="ARBA00009592"/>
    </source>
</evidence>
<keyword evidence="9 12" id="KW-0472">Membrane</keyword>
<keyword evidence="15" id="KW-1185">Reference proteome</keyword>
<dbReference type="SUPFAM" id="SSF52047">
    <property type="entry name" value="RNI-like"/>
    <property type="match status" value="1"/>
</dbReference>
<keyword evidence="8 12" id="KW-1133">Transmembrane helix</keyword>
<dbReference type="PROSITE" id="PS51450">
    <property type="entry name" value="LRR"/>
    <property type="match status" value="1"/>
</dbReference>
<dbReference type="PANTHER" id="PTHR48062">
    <property type="entry name" value="RECEPTOR-LIKE PROTEIN 14"/>
    <property type="match status" value="1"/>
</dbReference>
<evidence type="ECO:0000256" key="8">
    <source>
        <dbReference type="ARBA" id="ARBA00022989"/>
    </source>
</evidence>
<keyword evidence="5 12" id="KW-0812">Transmembrane</keyword>
<dbReference type="PRINTS" id="PR00019">
    <property type="entry name" value="LEURICHRPT"/>
</dbReference>
<dbReference type="InterPro" id="IPR013210">
    <property type="entry name" value="LRR_N_plant-typ"/>
</dbReference>
<evidence type="ECO:0000256" key="3">
    <source>
        <dbReference type="ARBA" id="ARBA00022475"/>
    </source>
</evidence>
<dbReference type="InterPro" id="IPR032675">
    <property type="entry name" value="LRR_dom_sf"/>
</dbReference>
<organism evidence="14 15">
    <name type="scientific">Erythranthe guttata</name>
    <name type="common">Yellow monkey flower</name>
    <name type="synonym">Mimulus guttatus</name>
    <dbReference type="NCBI Taxonomy" id="4155"/>
    <lineage>
        <taxon>Eukaryota</taxon>
        <taxon>Viridiplantae</taxon>
        <taxon>Streptophyta</taxon>
        <taxon>Embryophyta</taxon>
        <taxon>Tracheophyta</taxon>
        <taxon>Spermatophyta</taxon>
        <taxon>Magnoliopsida</taxon>
        <taxon>eudicotyledons</taxon>
        <taxon>Gunneridae</taxon>
        <taxon>Pentapetalae</taxon>
        <taxon>asterids</taxon>
        <taxon>lamiids</taxon>
        <taxon>Lamiales</taxon>
        <taxon>Phrymaceae</taxon>
        <taxon>Erythranthe</taxon>
    </lineage>
</organism>
<evidence type="ECO:0000256" key="11">
    <source>
        <dbReference type="SAM" id="MobiDB-lite"/>
    </source>
</evidence>
<dbReference type="STRING" id="4155.A0A022PR56"/>
<dbReference type="FunFam" id="3.80.10.10:FF:000041">
    <property type="entry name" value="LRR receptor-like serine/threonine-protein kinase ERECTA"/>
    <property type="match status" value="2"/>
</dbReference>
<evidence type="ECO:0000256" key="9">
    <source>
        <dbReference type="ARBA" id="ARBA00023136"/>
    </source>
</evidence>
<dbReference type="InterPro" id="IPR001611">
    <property type="entry name" value="Leu-rich_rpt"/>
</dbReference>
<dbReference type="GO" id="GO:0006952">
    <property type="term" value="P:defense response"/>
    <property type="evidence" value="ECO:0007669"/>
    <property type="project" value="UniProtKB-ARBA"/>
</dbReference>
<dbReference type="GO" id="GO:0051707">
    <property type="term" value="P:response to other organism"/>
    <property type="evidence" value="ECO:0007669"/>
    <property type="project" value="UniProtKB-ARBA"/>
</dbReference>
<dbReference type="Proteomes" id="UP000030748">
    <property type="component" value="Unassembled WGS sequence"/>
</dbReference>
<dbReference type="FunFam" id="3.80.10.10:FF:000095">
    <property type="entry name" value="LRR receptor-like serine/threonine-protein kinase GSO1"/>
    <property type="match status" value="1"/>
</dbReference>
<dbReference type="eggNOG" id="KOG0619">
    <property type="taxonomic scope" value="Eukaryota"/>
</dbReference>
<evidence type="ECO:0000259" key="13">
    <source>
        <dbReference type="Pfam" id="PF08263"/>
    </source>
</evidence>
<dbReference type="GO" id="GO:0005886">
    <property type="term" value="C:plasma membrane"/>
    <property type="evidence" value="ECO:0007669"/>
    <property type="project" value="UniProtKB-SubCell"/>
</dbReference>
<keyword evidence="10" id="KW-0325">Glycoprotein</keyword>
<dbReference type="SMART" id="SM00369">
    <property type="entry name" value="LRR_TYP"/>
    <property type="match status" value="12"/>
</dbReference>
<dbReference type="AlphaFoldDB" id="A0A022PR56"/>
<keyword evidence="7" id="KW-0677">Repeat</keyword>
<reference evidence="14 15" key="1">
    <citation type="journal article" date="2013" name="Proc. Natl. Acad. Sci. U.S.A.">
        <title>Fine-scale variation in meiotic recombination in Mimulus inferred from population shotgun sequencing.</title>
        <authorList>
            <person name="Hellsten U."/>
            <person name="Wright K.M."/>
            <person name="Jenkins J."/>
            <person name="Shu S."/>
            <person name="Yuan Y."/>
            <person name="Wessler S.R."/>
            <person name="Schmutz J."/>
            <person name="Willis J.H."/>
            <person name="Rokhsar D.S."/>
        </authorList>
    </citation>
    <scope>NUCLEOTIDE SEQUENCE [LARGE SCALE GENOMIC DNA]</scope>
    <source>
        <strain evidence="15">cv. DUN x IM62</strain>
    </source>
</reference>
<feature type="transmembrane region" description="Helical" evidence="12">
    <location>
        <begin position="845"/>
        <end position="868"/>
    </location>
</feature>
<dbReference type="PANTHER" id="PTHR48062:SF21">
    <property type="entry name" value="RECEPTOR-LIKE PROTEIN 12"/>
    <property type="match status" value="1"/>
</dbReference>
<dbReference type="Pfam" id="PF13855">
    <property type="entry name" value="LRR_8"/>
    <property type="match status" value="3"/>
</dbReference>
<evidence type="ECO:0000256" key="1">
    <source>
        <dbReference type="ARBA" id="ARBA00004251"/>
    </source>
</evidence>
<evidence type="ECO:0000256" key="10">
    <source>
        <dbReference type="ARBA" id="ARBA00023180"/>
    </source>
</evidence>
<keyword evidence="3" id="KW-1003">Cell membrane</keyword>
<dbReference type="EMBL" id="KI632336">
    <property type="protein sequence ID" value="EYU18241.1"/>
    <property type="molecule type" value="Genomic_DNA"/>
</dbReference>
<evidence type="ECO:0000256" key="12">
    <source>
        <dbReference type="SAM" id="Phobius"/>
    </source>
</evidence>
<name>A0A022PR56_ERYGU</name>
<evidence type="ECO:0000256" key="7">
    <source>
        <dbReference type="ARBA" id="ARBA00022737"/>
    </source>
</evidence>
<dbReference type="Gene3D" id="3.80.10.10">
    <property type="entry name" value="Ribonuclease Inhibitor"/>
    <property type="match status" value="3"/>
</dbReference>
<accession>A0A022PR56</accession>
<protein>
    <recommendedName>
        <fullName evidence="13">Leucine-rich repeat-containing N-terminal plant-type domain-containing protein</fullName>
    </recommendedName>
</protein>
<feature type="region of interest" description="Disordered" evidence="11">
    <location>
        <begin position="811"/>
        <end position="830"/>
    </location>
</feature>
<dbReference type="SMART" id="SM00365">
    <property type="entry name" value="LRR_SD22"/>
    <property type="match status" value="5"/>
</dbReference>
<proteinExistence type="inferred from homology"/>
<keyword evidence="4" id="KW-0433">Leucine-rich repeat</keyword>
<gene>
    <name evidence="14" type="ORF">MIMGU_mgv1a022932mg</name>
</gene>
<dbReference type="FunFam" id="3.80.10.10:FF:000111">
    <property type="entry name" value="LRR receptor-like serine/threonine-protein kinase ERECTA"/>
    <property type="match status" value="1"/>
</dbReference>
<sequence length="870" mass="98099">MMALTSSLTLFEQFLKINPLGCIDEERIGLLNLKKAFNSPNAAASAFHSWDGEESNCCEWENLQCDFITKRIVRLSLNSTRTIGWGYLDFSLFLPFQDLQDLSLARNHLIEITKLRGLETLAMTMNHMSSQIPSSLWSMTSLKAISFSFNKLQGSLPAEGLCKLRKLEELDLSFNSLQGIIPSCLSNLTSLRVIQLSRNLFTGTIPPNLFSNLPSLEYVSLTYNHFEGSVSLTSFGNNSKLQVFELDSHNSKLSVYTEDPLWKPLFQLKVFRLSNCILNEPNRVVPTFLWNQYDLRVVNLSHNGMTGEVPTWLISNNTRLETLSLQNNLLRGLVFLNPDVSNLDLFWFDVSRNQIESQIPNFIGSILPNLKFLNMTRNRLHGTIPTSLGDMRNLDALDLSHNNLSGEIPEHLVMGCYSLSFLKLSNNNLQGQLLPAKSNLTNLWSLYLHNNHFSGELSRGLLNSRDLQWLDISNNNITGQYPDWISGFRSLSTLVLSRNYLQGTVHTSLCELQRLSFLDLSANNLNGIFPSCANLTSLKYLHLQGNQLVGPIPSISSSSSSSLVTMDIRHNQFSGEIPSWISSFLNLRVLLLKGNSLQGSIPNELCQLGNLSILDLSSNNFSNIIPKCLYRIPFGDKKELDDTFSRQELGWTTYRPLRTYAFECPFDITPYTQADFHMSDVAEEFEFISKRRLLSYRGNMLYHMSGIDLSMNSLTGTIPDELGNLSSVHTLNLSHNHLTGKIPTSFSNLNRIQSLDLSHNRLTGEIPQELIRLNFLGVFSVAYNNLSGKIPDPKAQFGTFDATSYEGNPLLRGPPLDEGGTRTEDIPSAQPPTDYFEDDLFKVSFMWSFTISYIVALLGAISFLYIFYSR</sequence>
<evidence type="ECO:0000256" key="5">
    <source>
        <dbReference type="ARBA" id="ARBA00022692"/>
    </source>
</evidence>
<evidence type="ECO:0000313" key="14">
    <source>
        <dbReference type="EMBL" id="EYU18241.1"/>
    </source>
</evidence>
<keyword evidence="6" id="KW-0732">Signal</keyword>
<dbReference type="InterPro" id="IPR003591">
    <property type="entry name" value="Leu-rich_rpt_typical-subtyp"/>
</dbReference>
<evidence type="ECO:0000313" key="15">
    <source>
        <dbReference type="Proteomes" id="UP000030748"/>
    </source>
</evidence>
<evidence type="ECO:0000256" key="6">
    <source>
        <dbReference type="ARBA" id="ARBA00022729"/>
    </source>
</evidence>
<evidence type="ECO:0000256" key="4">
    <source>
        <dbReference type="ARBA" id="ARBA00022614"/>
    </source>
</evidence>
<dbReference type="Pfam" id="PF08263">
    <property type="entry name" value="LRRNT_2"/>
    <property type="match status" value="1"/>
</dbReference>